<proteinExistence type="predicted"/>
<evidence type="ECO:0000313" key="2">
    <source>
        <dbReference type="EMBL" id="KPM11208.1"/>
    </source>
</evidence>
<reference evidence="2 3" key="1">
    <citation type="journal article" date="2015" name="Parasit. Vectors">
        <title>Draft genome of the scabies mite.</title>
        <authorList>
            <person name="Rider S.D.Jr."/>
            <person name="Morgan M.S."/>
            <person name="Arlian L.G."/>
        </authorList>
    </citation>
    <scope>NUCLEOTIDE SEQUENCE [LARGE SCALE GENOMIC DNA]</scope>
    <source>
        <strain evidence="2">Arlian Lab</strain>
    </source>
</reference>
<evidence type="ECO:0000256" key="1">
    <source>
        <dbReference type="SAM" id="MobiDB-lite"/>
    </source>
</evidence>
<feature type="region of interest" description="Disordered" evidence="1">
    <location>
        <begin position="1"/>
        <end position="30"/>
    </location>
</feature>
<name>A0A132AJL3_SARSC</name>
<dbReference type="Proteomes" id="UP000616769">
    <property type="component" value="Unassembled WGS sequence"/>
</dbReference>
<dbReference type="AlphaFoldDB" id="A0A132AJL3"/>
<accession>A0A132AJL3</accession>
<feature type="compositionally biased region" description="Acidic residues" evidence="1">
    <location>
        <begin position="1"/>
        <end position="20"/>
    </location>
</feature>
<comment type="caution">
    <text evidence="2">The sequence shown here is derived from an EMBL/GenBank/DDBJ whole genome shotgun (WGS) entry which is preliminary data.</text>
</comment>
<evidence type="ECO:0000313" key="3">
    <source>
        <dbReference type="Proteomes" id="UP000616769"/>
    </source>
</evidence>
<dbReference type="VEuPathDB" id="VectorBase:SSCA005362"/>
<protein>
    <submittedName>
        <fullName evidence="2">Uncharacterized protein</fullName>
    </submittedName>
</protein>
<organism evidence="2 3">
    <name type="scientific">Sarcoptes scabiei</name>
    <name type="common">Itch mite</name>
    <name type="synonym">Acarus scabiei</name>
    <dbReference type="NCBI Taxonomy" id="52283"/>
    <lineage>
        <taxon>Eukaryota</taxon>
        <taxon>Metazoa</taxon>
        <taxon>Ecdysozoa</taxon>
        <taxon>Arthropoda</taxon>
        <taxon>Chelicerata</taxon>
        <taxon>Arachnida</taxon>
        <taxon>Acari</taxon>
        <taxon>Acariformes</taxon>
        <taxon>Sarcoptiformes</taxon>
        <taxon>Astigmata</taxon>
        <taxon>Psoroptidia</taxon>
        <taxon>Sarcoptoidea</taxon>
        <taxon>Sarcoptidae</taxon>
        <taxon>Sarcoptinae</taxon>
        <taxon>Sarcoptes</taxon>
    </lineage>
</organism>
<gene>
    <name evidence="2" type="ORF">QR98_0097780</name>
</gene>
<sequence length="46" mass="5037">MVDDDEGDVVETDDDNDAVETEVGTNPELDDGSFSLLDLLEIVKPR</sequence>
<dbReference type="EMBL" id="JXLN01016654">
    <property type="protein sequence ID" value="KPM11208.1"/>
    <property type="molecule type" value="Genomic_DNA"/>
</dbReference>